<keyword evidence="2" id="KW-1185">Reference proteome</keyword>
<dbReference type="InterPro" id="IPR036520">
    <property type="entry name" value="UPF0759_sf"/>
</dbReference>
<protein>
    <submittedName>
        <fullName evidence="1">DUF72 domain-containing protein</fullName>
    </submittedName>
</protein>
<sequence length="259" mass="27676">MVSTAPSTPANRNPRVGCAGWSIPARHRELFGEGDSALARYATRFSAVEINSSFYRAHQPTTYARWAATVPADFRFSVKMPRAISHEHRLRDSEALLDAFLGESGALGDRLGGFLLQLPPTLAFDDAVAAAFLTEFRRRSDAPVACEPRHASWFTPRAEALLAAQGVSRVAADPPRAVAGAAPGGDPGWHYWRWHGSPEIYRSAYPDARLQALASAITGIGTNSASWVIFDNTAGGHAIADASRLQSLLAADAAGGDHA</sequence>
<dbReference type="STRING" id="1123377.GCA_000423885_02711"/>
<dbReference type="EMBL" id="SROY01000001">
    <property type="protein sequence ID" value="TLX22574.1"/>
    <property type="molecule type" value="Genomic_DNA"/>
</dbReference>
<name>A0A5R9PGA9_9GAMM</name>
<accession>A0A5R9PGA9</accession>
<comment type="caution">
    <text evidence="1">The sequence shown here is derived from an EMBL/GenBank/DDBJ whole genome shotgun (WGS) entry which is preliminary data.</text>
</comment>
<dbReference type="RefSeq" id="WP_138346601.1">
    <property type="nucleotide sequence ID" value="NZ_SROY01000001.1"/>
</dbReference>
<reference evidence="1 2" key="1">
    <citation type="submission" date="2019-04" db="EMBL/GenBank/DDBJ databases">
        <authorList>
            <person name="Grouzdev D.S."/>
            <person name="Nazina T.N."/>
        </authorList>
    </citation>
    <scope>NUCLEOTIDE SEQUENCE [LARGE SCALE GENOMIC DNA]</scope>
    <source>
        <strain evidence="1 2">SHC 3-19</strain>
    </source>
</reference>
<evidence type="ECO:0000313" key="1">
    <source>
        <dbReference type="EMBL" id="TLX22574.1"/>
    </source>
</evidence>
<organism evidence="1 2">
    <name type="scientific">Thermomonas fusca</name>
    <dbReference type="NCBI Taxonomy" id="215690"/>
    <lineage>
        <taxon>Bacteria</taxon>
        <taxon>Pseudomonadati</taxon>
        <taxon>Pseudomonadota</taxon>
        <taxon>Gammaproteobacteria</taxon>
        <taxon>Lysobacterales</taxon>
        <taxon>Lysobacteraceae</taxon>
        <taxon>Thermomonas</taxon>
    </lineage>
</organism>
<dbReference type="PANTHER" id="PTHR30348:SF14">
    <property type="entry name" value="BLR8050 PROTEIN"/>
    <property type="match status" value="1"/>
</dbReference>
<gene>
    <name evidence="1" type="ORF">E5S66_00640</name>
</gene>
<dbReference type="AlphaFoldDB" id="A0A5R9PGA9"/>
<dbReference type="Pfam" id="PF01904">
    <property type="entry name" value="DUF72"/>
    <property type="match status" value="1"/>
</dbReference>
<dbReference type="SUPFAM" id="SSF117396">
    <property type="entry name" value="TM1631-like"/>
    <property type="match status" value="1"/>
</dbReference>
<dbReference type="Gene3D" id="3.20.20.410">
    <property type="entry name" value="Protein of unknown function UPF0759"/>
    <property type="match status" value="1"/>
</dbReference>
<dbReference type="PANTHER" id="PTHR30348">
    <property type="entry name" value="UNCHARACTERIZED PROTEIN YECE"/>
    <property type="match status" value="1"/>
</dbReference>
<proteinExistence type="predicted"/>
<dbReference type="Proteomes" id="UP000308508">
    <property type="component" value="Unassembled WGS sequence"/>
</dbReference>
<dbReference type="InterPro" id="IPR002763">
    <property type="entry name" value="DUF72"/>
</dbReference>
<evidence type="ECO:0000313" key="2">
    <source>
        <dbReference type="Proteomes" id="UP000308508"/>
    </source>
</evidence>